<evidence type="ECO:0000256" key="7">
    <source>
        <dbReference type="ARBA" id="ARBA00022705"/>
    </source>
</evidence>
<dbReference type="GO" id="GO:0016829">
    <property type="term" value="F:lyase activity"/>
    <property type="evidence" value="ECO:0007669"/>
    <property type="project" value="UniProtKB-KW"/>
</dbReference>
<keyword evidence="12" id="KW-0234">DNA repair</keyword>
<dbReference type="STRING" id="1314776.A0A166EH16"/>
<evidence type="ECO:0000256" key="6">
    <source>
        <dbReference type="ARBA" id="ARBA00022695"/>
    </source>
</evidence>
<dbReference type="InterPro" id="IPR010996">
    <property type="entry name" value="HHH_MUS81"/>
</dbReference>
<keyword evidence="8" id="KW-0479">Metal-binding</keyword>
<dbReference type="InterPro" id="IPR002008">
    <property type="entry name" value="DNA_pol_X_beta-like"/>
</dbReference>
<evidence type="ECO:0000256" key="1">
    <source>
        <dbReference type="ARBA" id="ARBA00004123"/>
    </source>
</evidence>
<comment type="similarity">
    <text evidence="2">Belongs to the DNA polymerase type-X family.</text>
</comment>
<comment type="catalytic activity">
    <reaction evidence="15">
        <text>DNA(n) + a 2'-deoxyribonucleoside 5'-triphosphate = DNA(n+1) + diphosphate</text>
        <dbReference type="Rhea" id="RHEA:22508"/>
        <dbReference type="Rhea" id="RHEA-COMP:17339"/>
        <dbReference type="Rhea" id="RHEA-COMP:17340"/>
        <dbReference type="ChEBI" id="CHEBI:33019"/>
        <dbReference type="ChEBI" id="CHEBI:61560"/>
        <dbReference type="ChEBI" id="CHEBI:173112"/>
        <dbReference type="EC" id="2.7.7.7"/>
    </reaction>
</comment>
<dbReference type="Pfam" id="PF10391">
    <property type="entry name" value="DNA_pol_lambd_f"/>
    <property type="match status" value="1"/>
</dbReference>
<evidence type="ECO:0000256" key="15">
    <source>
        <dbReference type="ARBA" id="ARBA00049244"/>
    </source>
</evidence>
<dbReference type="Gene3D" id="1.10.150.110">
    <property type="entry name" value="DNA polymerase beta, N-terminal domain-like"/>
    <property type="match status" value="1"/>
</dbReference>
<dbReference type="PRINTS" id="PR00870">
    <property type="entry name" value="DNAPOLXBETA"/>
</dbReference>
<dbReference type="GO" id="GO:0003887">
    <property type="term" value="F:DNA-directed DNA polymerase activity"/>
    <property type="evidence" value="ECO:0007669"/>
    <property type="project" value="UniProtKB-KW"/>
</dbReference>
<dbReference type="Pfam" id="PF14716">
    <property type="entry name" value="HHH_8"/>
    <property type="match status" value="1"/>
</dbReference>
<evidence type="ECO:0000313" key="19">
    <source>
        <dbReference type="EMBL" id="KZT39581.1"/>
    </source>
</evidence>
<keyword evidence="20" id="KW-1185">Reference proteome</keyword>
<dbReference type="FunFam" id="1.10.150.20:FF:000010">
    <property type="entry name" value="DNA polymerase lambda"/>
    <property type="match status" value="1"/>
</dbReference>
<accession>A0A166EH16</accession>
<proteinExistence type="inferred from homology"/>
<dbReference type="Pfam" id="PF14792">
    <property type="entry name" value="DNA_pol_B_palm"/>
    <property type="match status" value="1"/>
</dbReference>
<evidence type="ECO:0000256" key="14">
    <source>
        <dbReference type="ARBA" id="ARBA00023242"/>
    </source>
</evidence>
<evidence type="ECO:0000256" key="5">
    <source>
        <dbReference type="ARBA" id="ARBA00022679"/>
    </source>
</evidence>
<organism evidence="19 20">
    <name type="scientific">Sistotremastrum suecicum HHB10207 ss-3</name>
    <dbReference type="NCBI Taxonomy" id="1314776"/>
    <lineage>
        <taxon>Eukaryota</taxon>
        <taxon>Fungi</taxon>
        <taxon>Dikarya</taxon>
        <taxon>Basidiomycota</taxon>
        <taxon>Agaricomycotina</taxon>
        <taxon>Agaricomycetes</taxon>
        <taxon>Sistotremastrales</taxon>
        <taxon>Sistotremastraceae</taxon>
        <taxon>Sistotremastrum</taxon>
    </lineage>
</organism>
<keyword evidence="5" id="KW-0808">Transferase</keyword>
<dbReference type="PROSITE" id="PS00522">
    <property type="entry name" value="DNA_POLYMERASE_X"/>
    <property type="match status" value="1"/>
</dbReference>
<feature type="region of interest" description="Disordered" evidence="17">
    <location>
        <begin position="1"/>
        <end position="54"/>
    </location>
</feature>
<dbReference type="SUPFAM" id="SSF81585">
    <property type="entry name" value="PsbU/PolX domain-like"/>
    <property type="match status" value="1"/>
</dbReference>
<gene>
    <name evidence="19" type="ORF">SISSUDRAFT_1045467</name>
</gene>
<keyword evidence="9" id="KW-0227">DNA damage</keyword>
<feature type="compositionally biased region" description="Polar residues" evidence="17">
    <location>
        <begin position="397"/>
        <end position="411"/>
    </location>
</feature>
<dbReference type="CDD" id="cd00141">
    <property type="entry name" value="NT_POLXc"/>
    <property type="match status" value="1"/>
</dbReference>
<keyword evidence="11" id="KW-0238">DNA-binding</keyword>
<evidence type="ECO:0000256" key="13">
    <source>
        <dbReference type="ARBA" id="ARBA00023239"/>
    </source>
</evidence>
<dbReference type="InterPro" id="IPR018944">
    <property type="entry name" value="DNA_pol_lambd_fingers_domain"/>
</dbReference>
<evidence type="ECO:0000256" key="3">
    <source>
        <dbReference type="ARBA" id="ARBA00012417"/>
    </source>
</evidence>
<dbReference type="GO" id="GO:0005634">
    <property type="term" value="C:nucleus"/>
    <property type="evidence" value="ECO:0007669"/>
    <property type="project" value="UniProtKB-SubCell"/>
</dbReference>
<keyword evidence="10" id="KW-0239">DNA-directed DNA polymerase</keyword>
<feature type="compositionally biased region" description="Basic residues" evidence="17">
    <location>
        <begin position="141"/>
        <end position="151"/>
    </location>
</feature>
<feature type="compositionally biased region" description="Polar residues" evidence="17">
    <location>
        <begin position="41"/>
        <end position="54"/>
    </location>
</feature>
<dbReference type="InterPro" id="IPR019843">
    <property type="entry name" value="DNA_pol-X_BS"/>
</dbReference>
<evidence type="ECO:0000256" key="17">
    <source>
        <dbReference type="SAM" id="MobiDB-lite"/>
    </source>
</evidence>
<feature type="region of interest" description="Disordered" evidence="17">
    <location>
        <begin position="386"/>
        <end position="412"/>
    </location>
</feature>
<dbReference type="SUPFAM" id="SSF81301">
    <property type="entry name" value="Nucleotidyltransferase"/>
    <property type="match status" value="1"/>
</dbReference>
<dbReference type="SMART" id="SM00483">
    <property type="entry name" value="POLXc"/>
    <property type="match status" value="1"/>
</dbReference>
<dbReference type="GO" id="GO:0003677">
    <property type="term" value="F:DNA binding"/>
    <property type="evidence" value="ECO:0007669"/>
    <property type="project" value="UniProtKB-KW"/>
</dbReference>
<name>A0A166EH16_9AGAM</name>
<dbReference type="PANTHER" id="PTHR11276">
    <property type="entry name" value="DNA POLYMERASE TYPE-X FAMILY MEMBER"/>
    <property type="match status" value="1"/>
</dbReference>
<dbReference type="Proteomes" id="UP000076798">
    <property type="component" value="Unassembled WGS sequence"/>
</dbReference>
<feature type="compositionally biased region" description="Basic and acidic residues" evidence="17">
    <location>
        <begin position="7"/>
        <end position="16"/>
    </location>
</feature>
<evidence type="ECO:0000256" key="16">
    <source>
        <dbReference type="PIRSR" id="PIRSR622312-50"/>
    </source>
</evidence>
<keyword evidence="14" id="KW-0539">Nucleus</keyword>
<evidence type="ECO:0000259" key="18">
    <source>
        <dbReference type="PROSITE" id="PS50172"/>
    </source>
</evidence>
<feature type="domain" description="BRCT" evidence="18">
    <location>
        <begin position="226"/>
        <end position="286"/>
    </location>
</feature>
<dbReference type="InterPro" id="IPR022312">
    <property type="entry name" value="DNA_pol_X"/>
</dbReference>
<dbReference type="InterPro" id="IPR002054">
    <property type="entry name" value="DNA-dir_DNA_pol_X"/>
</dbReference>
<feature type="region of interest" description="Disordered" evidence="17">
    <location>
        <begin position="310"/>
        <end position="368"/>
    </location>
</feature>
<dbReference type="GO" id="GO:0006303">
    <property type="term" value="P:double-strand break repair via nonhomologous end joining"/>
    <property type="evidence" value="ECO:0007669"/>
    <property type="project" value="TreeGrafter"/>
</dbReference>
<evidence type="ECO:0000256" key="12">
    <source>
        <dbReference type="ARBA" id="ARBA00023204"/>
    </source>
</evidence>
<dbReference type="GO" id="GO:0006260">
    <property type="term" value="P:DNA replication"/>
    <property type="evidence" value="ECO:0007669"/>
    <property type="project" value="UniProtKB-KW"/>
</dbReference>
<evidence type="ECO:0000313" key="20">
    <source>
        <dbReference type="Proteomes" id="UP000076798"/>
    </source>
</evidence>
<dbReference type="EC" id="2.7.7.7" evidence="3"/>
<protein>
    <recommendedName>
        <fullName evidence="3">DNA-directed DNA polymerase</fullName>
        <ecNumber evidence="3">2.7.7.7</ecNumber>
    </recommendedName>
</protein>
<evidence type="ECO:0000256" key="10">
    <source>
        <dbReference type="ARBA" id="ARBA00022932"/>
    </source>
</evidence>
<keyword evidence="7" id="KW-0235">DNA replication</keyword>
<dbReference type="InterPro" id="IPR028207">
    <property type="entry name" value="DNA_pol_B_palm_palm"/>
</dbReference>
<evidence type="ECO:0000256" key="8">
    <source>
        <dbReference type="ARBA" id="ARBA00022723"/>
    </source>
</evidence>
<dbReference type="SUPFAM" id="SSF47802">
    <property type="entry name" value="DNA polymerase beta, N-terminal domain-like"/>
    <property type="match status" value="1"/>
</dbReference>
<feature type="region of interest" description="Disordered" evidence="17">
    <location>
        <begin position="135"/>
        <end position="165"/>
    </location>
</feature>
<dbReference type="PANTHER" id="PTHR11276:SF28">
    <property type="entry name" value="DNA POLYMERASE LAMBDA"/>
    <property type="match status" value="1"/>
</dbReference>
<reference evidence="19 20" key="1">
    <citation type="journal article" date="2016" name="Mol. Biol. Evol.">
        <title>Comparative Genomics of Early-Diverging Mushroom-Forming Fungi Provides Insights into the Origins of Lignocellulose Decay Capabilities.</title>
        <authorList>
            <person name="Nagy L.G."/>
            <person name="Riley R."/>
            <person name="Tritt A."/>
            <person name="Adam C."/>
            <person name="Daum C."/>
            <person name="Floudas D."/>
            <person name="Sun H."/>
            <person name="Yadav J.S."/>
            <person name="Pangilinan J."/>
            <person name="Larsson K.H."/>
            <person name="Matsuura K."/>
            <person name="Barry K."/>
            <person name="Labutti K."/>
            <person name="Kuo R."/>
            <person name="Ohm R.A."/>
            <person name="Bhattacharya S.S."/>
            <person name="Shirouzu T."/>
            <person name="Yoshinaga Y."/>
            <person name="Martin F.M."/>
            <person name="Grigoriev I.V."/>
            <person name="Hibbett D.S."/>
        </authorList>
    </citation>
    <scope>NUCLEOTIDE SEQUENCE [LARGE SCALE GENOMIC DNA]</scope>
    <source>
        <strain evidence="19 20">HHB10207 ss-3</strain>
    </source>
</reference>
<comment type="subcellular location">
    <subcellularLocation>
        <location evidence="1">Nucleus</location>
    </subcellularLocation>
</comment>
<dbReference type="EMBL" id="KV428044">
    <property type="protein sequence ID" value="KZT39581.1"/>
    <property type="molecule type" value="Genomic_DNA"/>
</dbReference>
<dbReference type="Gene3D" id="1.10.150.20">
    <property type="entry name" value="5' to 3' exonuclease, C-terminal subdomain"/>
    <property type="match status" value="1"/>
</dbReference>
<evidence type="ECO:0000256" key="2">
    <source>
        <dbReference type="ARBA" id="ARBA00008323"/>
    </source>
</evidence>
<evidence type="ECO:0000256" key="9">
    <source>
        <dbReference type="ARBA" id="ARBA00022763"/>
    </source>
</evidence>
<dbReference type="InterPro" id="IPR001357">
    <property type="entry name" value="BRCT_dom"/>
</dbReference>
<sequence length="727" mass="80585">MSSQVDEIGRTDAEPPRKKRVSESPTGSPVAVPIDEGRASLQASSSGINGVNSPKTLNKEATVIVNDTLHVSREASVTVITNERATFRSPRPITMSKSLPEPRDVFGTAPLYLEDSSLPPTLTTAASTSCIDELTSPLPKAKGKGKAKPPKPPKPPTQKEIKAAKAAKLAAEKKMSPVQYAATLPDKWGEHVSKLPRNKLYLSGKCILYVWNEPSGSMQGTRNKMDILYKAGATLMTEYDPERVTHIVASLDTQKNVLQMCGIRKVTELPVHIKTVTWEWIVHQIQGINHTEIYYEPFISRMKQVSQAAKGEAAKDDASSSAKPSYLETSARKREETDDEGSPKKKAKHGSGFQPLQPPSLDASSSSNLDPLAEFYEQAKLMDEFEVEEDEEKPQAVTPSEASEGSKTVSGRWQCDGAPVSSGVCPNQDIVDKLLELREIHSARQGSDDLWRTFSYRKSIANIKAFPKRIESYSGARSIKGVGDKTALKIMEIVQTGELERLKHARTDDIVVAQLFQGIYGVGPATAFSWYSQGLRTLEDVKNGKNGVSLSLVQEIGLKFYDDINDRMPRSEAAEIFCKIRQIALTIDAKLYMEIMGSFRRGKATCGDIDILLTRPTDDGKTHHDVMRVLLRRLHEEKILTYDLATPDDLDDLEATYRGLCQVDTAPGRRQRRIDILSVPYGSLGGALLYYTGDDIFNRSMRLKASLVPRPYIRCLRLLTFCRRARL</sequence>
<keyword evidence="13" id="KW-0456">Lyase</keyword>
<dbReference type="GO" id="GO:0046872">
    <property type="term" value="F:metal ion binding"/>
    <property type="evidence" value="ECO:0007669"/>
    <property type="project" value="UniProtKB-KW"/>
</dbReference>
<dbReference type="Gene3D" id="3.30.460.10">
    <property type="entry name" value="Beta Polymerase, domain 2"/>
    <property type="match status" value="1"/>
</dbReference>
<keyword evidence="4" id="KW-0237">DNA synthesis</keyword>
<dbReference type="PRINTS" id="PR00869">
    <property type="entry name" value="DNAPOLX"/>
</dbReference>
<dbReference type="PROSITE" id="PS50172">
    <property type="entry name" value="BRCT"/>
    <property type="match status" value="1"/>
</dbReference>
<dbReference type="AlphaFoldDB" id="A0A166EH16"/>
<dbReference type="InterPro" id="IPR043519">
    <property type="entry name" value="NT_sf"/>
</dbReference>
<keyword evidence="6" id="KW-0548">Nucleotidyltransferase</keyword>
<dbReference type="OrthoDB" id="205514at2759"/>
<feature type="active site" description="Nucleophile; Schiff-base intermediate with DNA; for 5'-dRP lyase activity" evidence="16">
    <location>
        <position position="489"/>
    </location>
</feature>
<dbReference type="FunFam" id="1.10.150.110:FF:000005">
    <property type="entry name" value="DNA polymerase POL4"/>
    <property type="match status" value="1"/>
</dbReference>
<evidence type="ECO:0000256" key="11">
    <source>
        <dbReference type="ARBA" id="ARBA00023125"/>
    </source>
</evidence>
<evidence type="ECO:0000256" key="4">
    <source>
        <dbReference type="ARBA" id="ARBA00022634"/>
    </source>
</evidence>
<dbReference type="InterPro" id="IPR027421">
    <property type="entry name" value="DNA_pol_lamdba_lyase_dom_sf"/>
</dbReference>